<dbReference type="SUPFAM" id="SSF53474">
    <property type="entry name" value="alpha/beta-Hydrolases"/>
    <property type="match status" value="1"/>
</dbReference>
<dbReference type="RefSeq" id="WP_353650501.1">
    <property type="nucleotide sequence ID" value="NZ_CP159218.1"/>
</dbReference>
<dbReference type="InterPro" id="IPR029058">
    <property type="entry name" value="AB_hydrolase_fold"/>
</dbReference>
<proteinExistence type="predicted"/>
<gene>
    <name evidence="4" type="ORF">ABLG96_06145</name>
</gene>
<sequence length="559" mass="59542">MPGHDGAKHGALRPARLGPLQAFGRRQARRRKNFPQPVTTALVQRDLPVTMSDGVVLPADHWAPAGASSGHTVLVRNPYGRDMAEVWACMFAEAGHHVVVQDCRGTGEAGGDWNPFFNERADGSDTVAWLRGQPWYGGRFITFGPSYLGLTQWSVAEDRPTDLVGMVVVISARNFREAVVYPGEGFAFETALTWNIALDAQTKGTLGRLAALVRSPLRLRAATALPPADAIRAAVGHDVDSYRDWLVHNEPGDRFWEPIDFARDPAGLPPVVMTAGWHDLFLLDQVADHRALQEAGVSAQLFIGPWRHTDAGSADAAVLAALRMLAPAGEIRATDGVHLLTTGDEQTVELAGWPGAEAPGGIMHLTAAGALARTPDSASGSPTLTYDPTDPTPAAGGRSLNPITAGPKSQKARESRGDVLLFTAAALAQDLTVIGDPVVRLTISGTAASYDLFVRLCDVDAGGKSTSVTEGYRRFVDRVGDHEVELALAPTGHVFRAGHQIRLQVSGGAHPLHLRNPGNADPLHDFITLVPNELSIRLGGGRTAWLSLPVHAISGRAVS</sequence>
<dbReference type="Pfam" id="PF08530">
    <property type="entry name" value="PepX_C"/>
    <property type="match status" value="1"/>
</dbReference>
<evidence type="ECO:0000313" key="4">
    <source>
        <dbReference type="EMBL" id="XCG64889.1"/>
    </source>
</evidence>
<dbReference type="GO" id="GO:0008239">
    <property type="term" value="F:dipeptidyl-peptidase activity"/>
    <property type="evidence" value="ECO:0007669"/>
    <property type="project" value="InterPro"/>
</dbReference>
<keyword evidence="1 4" id="KW-0378">Hydrolase</keyword>
<protein>
    <submittedName>
        <fullName evidence="4">CocE/NonD family hydrolase</fullName>
    </submittedName>
</protein>
<dbReference type="InterPro" id="IPR005674">
    <property type="entry name" value="CocE/Ser_esterase"/>
</dbReference>
<dbReference type="EMBL" id="CP159218">
    <property type="protein sequence ID" value="XCG64889.1"/>
    <property type="molecule type" value="Genomic_DNA"/>
</dbReference>
<feature type="domain" description="Xaa-Pro dipeptidyl-peptidase C-terminal" evidence="3">
    <location>
        <begin position="332"/>
        <end position="546"/>
    </location>
</feature>
<evidence type="ECO:0000256" key="1">
    <source>
        <dbReference type="ARBA" id="ARBA00022801"/>
    </source>
</evidence>
<evidence type="ECO:0000256" key="2">
    <source>
        <dbReference type="SAM" id="MobiDB-lite"/>
    </source>
</evidence>
<reference evidence="4" key="1">
    <citation type="submission" date="2024-05" db="EMBL/GenBank/DDBJ databases">
        <authorList>
            <person name="Cai S.Y."/>
            <person name="Jin L.M."/>
            <person name="Li H.R."/>
        </authorList>
    </citation>
    <scope>NUCLEOTIDE SEQUENCE</scope>
    <source>
        <strain evidence="4">A5-74</strain>
    </source>
</reference>
<dbReference type="NCBIfam" id="TIGR00976">
    <property type="entry name" value="CocE_NonD"/>
    <property type="match status" value="1"/>
</dbReference>
<dbReference type="SMART" id="SM00939">
    <property type="entry name" value="PepX_C"/>
    <property type="match status" value="1"/>
</dbReference>
<feature type="compositionally biased region" description="Low complexity" evidence="2">
    <location>
        <begin position="382"/>
        <end position="393"/>
    </location>
</feature>
<organism evidence="4">
    <name type="scientific">Nakamurella sp. A5-74</name>
    <dbReference type="NCBI Taxonomy" id="3158264"/>
    <lineage>
        <taxon>Bacteria</taxon>
        <taxon>Bacillati</taxon>
        <taxon>Actinomycetota</taxon>
        <taxon>Actinomycetes</taxon>
        <taxon>Nakamurellales</taxon>
        <taxon>Nakamurellaceae</taxon>
        <taxon>Nakamurella</taxon>
    </lineage>
</organism>
<dbReference type="InterPro" id="IPR013736">
    <property type="entry name" value="Xaa-Pro_dipept_C"/>
</dbReference>
<dbReference type="Gene3D" id="1.10.3020.10">
    <property type="entry name" value="alpha-amino acid ester hydrolase ( Helical cap domain)"/>
    <property type="match status" value="1"/>
</dbReference>
<dbReference type="Pfam" id="PF02129">
    <property type="entry name" value="Peptidase_S15"/>
    <property type="match status" value="1"/>
</dbReference>
<dbReference type="InterPro" id="IPR008979">
    <property type="entry name" value="Galactose-bd-like_sf"/>
</dbReference>
<feature type="region of interest" description="Disordered" evidence="2">
    <location>
        <begin position="373"/>
        <end position="412"/>
    </location>
</feature>
<dbReference type="SUPFAM" id="SSF49785">
    <property type="entry name" value="Galactose-binding domain-like"/>
    <property type="match status" value="1"/>
</dbReference>
<accession>A0AAU8DT13</accession>
<evidence type="ECO:0000259" key="3">
    <source>
        <dbReference type="SMART" id="SM00939"/>
    </source>
</evidence>
<dbReference type="Gene3D" id="2.60.120.260">
    <property type="entry name" value="Galactose-binding domain-like"/>
    <property type="match status" value="1"/>
</dbReference>
<dbReference type="AlphaFoldDB" id="A0AAU8DT13"/>
<dbReference type="InterPro" id="IPR000383">
    <property type="entry name" value="Xaa-Pro-like_dom"/>
</dbReference>
<name>A0AAU8DT13_9ACTN</name>
<dbReference type="Gene3D" id="3.40.50.1820">
    <property type="entry name" value="alpha/beta hydrolase"/>
    <property type="match status" value="1"/>
</dbReference>